<accession>A0A5S5CEE0</accession>
<proteinExistence type="predicted"/>
<protein>
    <submittedName>
        <fullName evidence="1">Uncharacterized protein</fullName>
    </submittedName>
</protein>
<evidence type="ECO:0000313" key="1">
    <source>
        <dbReference type="EMBL" id="TYP77509.1"/>
    </source>
</evidence>
<sequence>MIDNEGWLHTGETEVGLQIWAKEKNIEDQRYLFIEYRDADGTRVHAGLPGQPYPAVNIGLPLFFSCTLLIVV</sequence>
<reference evidence="1 2" key="1">
    <citation type="submission" date="2019-07" db="EMBL/GenBank/DDBJ databases">
        <title>Genomic Encyclopedia of Type Strains, Phase III (KMG-III): the genomes of soil and plant-associated and newly described type strains.</title>
        <authorList>
            <person name="Whitman W."/>
        </authorList>
    </citation>
    <scope>NUCLEOTIDE SEQUENCE [LARGE SCALE GENOMIC DNA]</scope>
    <source>
        <strain evidence="1 2">BL24</strain>
    </source>
</reference>
<name>A0A5S5CEE0_9BACL</name>
<dbReference type="EMBL" id="VNHS01000002">
    <property type="protein sequence ID" value="TYP77509.1"/>
    <property type="molecule type" value="Genomic_DNA"/>
</dbReference>
<organism evidence="1 2">
    <name type="scientific">Paenibacillus methanolicus</name>
    <dbReference type="NCBI Taxonomy" id="582686"/>
    <lineage>
        <taxon>Bacteria</taxon>
        <taxon>Bacillati</taxon>
        <taxon>Bacillota</taxon>
        <taxon>Bacilli</taxon>
        <taxon>Bacillales</taxon>
        <taxon>Paenibacillaceae</taxon>
        <taxon>Paenibacillus</taxon>
    </lineage>
</organism>
<dbReference type="AlphaFoldDB" id="A0A5S5CEE0"/>
<evidence type="ECO:0000313" key="2">
    <source>
        <dbReference type="Proteomes" id="UP000323257"/>
    </source>
</evidence>
<dbReference type="Proteomes" id="UP000323257">
    <property type="component" value="Unassembled WGS sequence"/>
</dbReference>
<comment type="caution">
    <text evidence="1">The sequence shown here is derived from an EMBL/GenBank/DDBJ whole genome shotgun (WGS) entry which is preliminary data.</text>
</comment>
<keyword evidence="2" id="KW-1185">Reference proteome</keyword>
<gene>
    <name evidence="1" type="ORF">BCM02_10269</name>
</gene>